<reference evidence="3" key="1">
    <citation type="submission" date="2021-07" db="EMBL/GenBank/DDBJ databases">
        <authorList>
            <person name="Branca A.L. A."/>
        </authorList>
    </citation>
    <scope>NUCLEOTIDE SEQUENCE</scope>
</reference>
<evidence type="ECO:0000259" key="2">
    <source>
        <dbReference type="Pfam" id="PF07859"/>
    </source>
</evidence>
<evidence type="ECO:0000313" key="3">
    <source>
        <dbReference type="EMBL" id="CAG8417280.1"/>
    </source>
</evidence>
<dbReference type="InterPro" id="IPR050300">
    <property type="entry name" value="GDXG_lipolytic_enzyme"/>
</dbReference>
<feature type="domain" description="Alpha/beta hydrolase fold-3" evidence="2">
    <location>
        <begin position="61"/>
        <end position="266"/>
    </location>
</feature>
<evidence type="ECO:0000256" key="1">
    <source>
        <dbReference type="ARBA" id="ARBA00022801"/>
    </source>
</evidence>
<keyword evidence="1" id="KW-0378">Hydrolase</keyword>
<organism evidence="3 4">
    <name type="scientific">Penicillium salamii</name>
    <dbReference type="NCBI Taxonomy" id="1612424"/>
    <lineage>
        <taxon>Eukaryota</taxon>
        <taxon>Fungi</taxon>
        <taxon>Dikarya</taxon>
        <taxon>Ascomycota</taxon>
        <taxon>Pezizomycotina</taxon>
        <taxon>Eurotiomycetes</taxon>
        <taxon>Eurotiomycetidae</taxon>
        <taxon>Eurotiales</taxon>
        <taxon>Aspergillaceae</taxon>
        <taxon>Penicillium</taxon>
    </lineage>
</organism>
<dbReference type="OrthoDB" id="408631at2759"/>
<sequence length="293" mass="32108">MDNLDISEIVRNTRAFGLHTYNRVTAHPDEVLQIPSREPGRPIRIHAYNTLNRGCQSTPVLINFHGSGFLVPLHGTDDEYAQAIVDKTDYAVLDCSYRLAPENPWPAAVHDAEDVVKWVLSQPSKFTPSQISISGFSAGGSLALIMSGVVFPSGTFRNVISVYPATDLAQSSAAKIAPKADPSLNDLPAELMDVFLSCYVPDIKERENPLVSASFIPVENFSGRFLLATGAGDALCLEAEVLGRKIKEQTDAHVEMIRYDGCEHAFDKLYKEGSVQEAAKDDLNAKIAEFIRQ</sequence>
<dbReference type="PANTHER" id="PTHR48081">
    <property type="entry name" value="AB HYDROLASE SUPERFAMILY PROTEIN C4A8.06C"/>
    <property type="match status" value="1"/>
</dbReference>
<evidence type="ECO:0000313" key="4">
    <source>
        <dbReference type="Proteomes" id="UP001152649"/>
    </source>
</evidence>
<dbReference type="InterPro" id="IPR013094">
    <property type="entry name" value="AB_hydrolase_3"/>
</dbReference>
<dbReference type="GO" id="GO:0016787">
    <property type="term" value="F:hydrolase activity"/>
    <property type="evidence" value="ECO:0007669"/>
    <property type="project" value="UniProtKB-KW"/>
</dbReference>
<proteinExistence type="predicted"/>
<name>A0A9W4JXS9_9EURO</name>
<dbReference type="GO" id="GO:0017000">
    <property type="term" value="P:antibiotic biosynthetic process"/>
    <property type="evidence" value="ECO:0007669"/>
    <property type="project" value="UniProtKB-ARBA"/>
</dbReference>
<dbReference type="PANTHER" id="PTHR48081:SF8">
    <property type="entry name" value="ALPHA_BETA HYDROLASE FOLD-3 DOMAIN-CONTAINING PROTEIN-RELATED"/>
    <property type="match status" value="1"/>
</dbReference>
<protein>
    <recommendedName>
        <fullName evidence="2">Alpha/beta hydrolase fold-3 domain-containing protein</fullName>
    </recommendedName>
</protein>
<keyword evidence="4" id="KW-1185">Reference proteome</keyword>
<comment type="caution">
    <text evidence="3">The sequence shown here is derived from an EMBL/GenBank/DDBJ whole genome shotgun (WGS) entry which is preliminary data.</text>
</comment>
<dbReference type="Pfam" id="PF07859">
    <property type="entry name" value="Abhydrolase_3"/>
    <property type="match status" value="1"/>
</dbReference>
<dbReference type="Gene3D" id="3.40.50.1820">
    <property type="entry name" value="alpha/beta hydrolase"/>
    <property type="match status" value="1"/>
</dbReference>
<accession>A0A9W4JXS9</accession>
<dbReference type="Proteomes" id="UP001152649">
    <property type="component" value="Unassembled WGS sequence"/>
</dbReference>
<dbReference type="AlphaFoldDB" id="A0A9W4JXS9"/>
<gene>
    <name evidence="3" type="ORF">PSALAMII_LOCUS9462</name>
</gene>
<dbReference type="InterPro" id="IPR029058">
    <property type="entry name" value="AB_hydrolase_fold"/>
</dbReference>
<dbReference type="EMBL" id="CAJVPG010000434">
    <property type="protein sequence ID" value="CAG8417280.1"/>
    <property type="molecule type" value="Genomic_DNA"/>
</dbReference>
<dbReference type="SUPFAM" id="SSF53474">
    <property type="entry name" value="alpha/beta-Hydrolases"/>
    <property type="match status" value="1"/>
</dbReference>
<dbReference type="GO" id="GO:0072330">
    <property type="term" value="P:monocarboxylic acid biosynthetic process"/>
    <property type="evidence" value="ECO:0007669"/>
    <property type="project" value="UniProtKB-ARBA"/>
</dbReference>